<gene>
    <name evidence="4" type="ORF">EMPS_02729</name>
</gene>
<feature type="region of interest" description="Disordered" evidence="2">
    <location>
        <begin position="341"/>
        <end position="381"/>
    </location>
</feature>
<reference evidence="4" key="2">
    <citation type="journal article" date="2022" name="Microbiol. Resour. Announc.">
        <title>Whole-Genome Sequence of Entomortierella parvispora E1425, a Mucoromycotan Fungus Associated with Burkholderiaceae-Related Endosymbiotic Bacteria.</title>
        <authorList>
            <person name="Herlambang A."/>
            <person name="Guo Y."/>
            <person name="Takashima Y."/>
            <person name="Narisawa K."/>
            <person name="Ohta H."/>
            <person name="Nishizawa T."/>
        </authorList>
    </citation>
    <scope>NUCLEOTIDE SEQUENCE</scope>
    <source>
        <strain evidence="4">E1425</strain>
    </source>
</reference>
<dbReference type="Gene3D" id="3.30.160.60">
    <property type="entry name" value="Classic Zinc Finger"/>
    <property type="match status" value="1"/>
</dbReference>
<accession>A0A9P3H595</accession>
<dbReference type="PROSITE" id="PS50157">
    <property type="entry name" value="ZINC_FINGER_C2H2_2"/>
    <property type="match status" value="2"/>
</dbReference>
<feature type="domain" description="C2H2-type" evidence="3">
    <location>
        <begin position="559"/>
        <end position="585"/>
    </location>
</feature>
<dbReference type="PROSITE" id="PS00028">
    <property type="entry name" value="ZINC_FINGER_C2H2_1"/>
    <property type="match status" value="1"/>
</dbReference>
<protein>
    <recommendedName>
        <fullName evidence="3">C2H2-type domain-containing protein</fullName>
    </recommendedName>
</protein>
<feature type="domain" description="C2H2-type" evidence="3">
    <location>
        <begin position="522"/>
        <end position="556"/>
    </location>
</feature>
<dbReference type="Proteomes" id="UP000827284">
    <property type="component" value="Unassembled WGS sequence"/>
</dbReference>
<feature type="compositionally biased region" description="Low complexity" evidence="2">
    <location>
        <begin position="349"/>
        <end position="381"/>
    </location>
</feature>
<dbReference type="EMBL" id="BQFW01000004">
    <property type="protein sequence ID" value="GJJ70380.1"/>
    <property type="molecule type" value="Genomic_DNA"/>
</dbReference>
<dbReference type="SMART" id="SM00355">
    <property type="entry name" value="ZnF_C2H2"/>
    <property type="match status" value="2"/>
</dbReference>
<keyword evidence="1" id="KW-0863">Zinc-finger</keyword>
<reference evidence="4" key="1">
    <citation type="submission" date="2021-11" db="EMBL/GenBank/DDBJ databases">
        <authorList>
            <person name="Herlambang A."/>
            <person name="Guo Y."/>
            <person name="Takashima Y."/>
            <person name="Nishizawa T."/>
        </authorList>
    </citation>
    <scope>NUCLEOTIDE SEQUENCE</scope>
    <source>
        <strain evidence="4">E1425</strain>
    </source>
</reference>
<evidence type="ECO:0000256" key="2">
    <source>
        <dbReference type="SAM" id="MobiDB-lite"/>
    </source>
</evidence>
<sequence length="585" mass="62628">MSSQRSQFSKLGHTPCEDEHEPANFLVPPTDAPEGFATDAGGEETQGLDQPIGASSLQGLSDFSSLGKVGQQQQQQQQHGFGDFSELPFDPTAARPLQVESTQNVDQGQVLCTPSLVLSNTLNYGPCVLEATTLVPDSKISQALYVYNRGHGGLCISLALFTRGYFQFPCTLNMNGFTPWIQSFASQSRLVLDLSALVAPSATVNLAAKVTGPLTMTVKNGGWPDRILHFTTPHVFLGYTFQMNRPSDLPVVYGDETSGGGSGVADRKEGIPARTSASHPSQPFTGAAHAANNNYLHDLSSGSSSLPVWESRQPLLLPMSTLQPLTPGLAAPTLPLESSYRTPLPSSVSSMPTLSPKPSLSSMSSSMSSSSIPTAPKSPLSKLQSFSSKAAALLSPSSLEQLWRWSTMAAPSSFYYSTLSSSGSSSASTSPAPDAAMPPSLPKPTPGPPSKKRKGADESNKDRTKDANTTNNATKNTKRKGGAAVAFLKPLINAFDPQPAAHRPRTYDVATSHMTEDVPGGFRCTFVFEDGTPCNKVIARRNNCVSHYKKHDRHDPRPYKCLEGGCAKVYADQSSLDRHQRNKHQ</sequence>
<feature type="compositionally biased region" description="Low complexity" evidence="2">
    <location>
        <begin position="425"/>
        <end position="438"/>
    </location>
</feature>
<keyword evidence="1" id="KW-0862">Zinc</keyword>
<evidence type="ECO:0000313" key="5">
    <source>
        <dbReference type="Proteomes" id="UP000827284"/>
    </source>
</evidence>
<feature type="compositionally biased region" description="Polar residues" evidence="2">
    <location>
        <begin position="53"/>
        <end position="64"/>
    </location>
</feature>
<dbReference type="AlphaFoldDB" id="A0A9P3H595"/>
<evidence type="ECO:0000259" key="3">
    <source>
        <dbReference type="PROSITE" id="PS50157"/>
    </source>
</evidence>
<feature type="compositionally biased region" description="Polar residues" evidence="2">
    <location>
        <begin position="275"/>
        <end position="284"/>
    </location>
</feature>
<evidence type="ECO:0000256" key="1">
    <source>
        <dbReference type="PROSITE-ProRule" id="PRU00042"/>
    </source>
</evidence>
<feature type="compositionally biased region" description="Basic and acidic residues" evidence="2">
    <location>
        <begin position="455"/>
        <end position="466"/>
    </location>
</feature>
<dbReference type="InterPro" id="IPR013087">
    <property type="entry name" value="Znf_C2H2_type"/>
</dbReference>
<feature type="compositionally biased region" description="Pro residues" evidence="2">
    <location>
        <begin position="439"/>
        <end position="449"/>
    </location>
</feature>
<keyword evidence="5" id="KW-1185">Reference proteome</keyword>
<comment type="caution">
    <text evidence="4">The sequence shown here is derived from an EMBL/GenBank/DDBJ whole genome shotgun (WGS) entry which is preliminary data.</text>
</comment>
<feature type="region of interest" description="Disordered" evidence="2">
    <location>
        <begin position="1"/>
        <end position="87"/>
    </location>
</feature>
<evidence type="ECO:0000313" key="4">
    <source>
        <dbReference type="EMBL" id="GJJ70380.1"/>
    </source>
</evidence>
<dbReference type="GO" id="GO:0008270">
    <property type="term" value="F:zinc ion binding"/>
    <property type="evidence" value="ECO:0007669"/>
    <property type="project" value="UniProtKB-KW"/>
</dbReference>
<keyword evidence="1" id="KW-0479">Metal-binding</keyword>
<organism evidence="4 5">
    <name type="scientific">Entomortierella parvispora</name>
    <dbReference type="NCBI Taxonomy" id="205924"/>
    <lineage>
        <taxon>Eukaryota</taxon>
        <taxon>Fungi</taxon>
        <taxon>Fungi incertae sedis</taxon>
        <taxon>Mucoromycota</taxon>
        <taxon>Mortierellomycotina</taxon>
        <taxon>Mortierellomycetes</taxon>
        <taxon>Mortierellales</taxon>
        <taxon>Mortierellaceae</taxon>
        <taxon>Entomortierella</taxon>
    </lineage>
</organism>
<feature type="region of interest" description="Disordered" evidence="2">
    <location>
        <begin position="425"/>
        <end position="481"/>
    </location>
</feature>
<proteinExistence type="predicted"/>
<name>A0A9P3H595_9FUNG</name>
<feature type="region of interest" description="Disordered" evidence="2">
    <location>
        <begin position="253"/>
        <end position="288"/>
    </location>
</feature>